<dbReference type="Pfam" id="PF03352">
    <property type="entry name" value="Adenine_glyco"/>
    <property type="match status" value="1"/>
</dbReference>
<dbReference type="SUPFAM" id="SSF48150">
    <property type="entry name" value="DNA-glycosylase"/>
    <property type="match status" value="1"/>
</dbReference>
<dbReference type="GO" id="GO:0008725">
    <property type="term" value="F:DNA-3-methyladenine glycosylase activity"/>
    <property type="evidence" value="ECO:0007669"/>
    <property type="project" value="InterPro"/>
</dbReference>
<dbReference type="InterPro" id="IPR005019">
    <property type="entry name" value="Adenine_glyco"/>
</dbReference>
<evidence type="ECO:0000256" key="1">
    <source>
        <dbReference type="PIRSR" id="PIRSR605019-1"/>
    </source>
</evidence>
<dbReference type="InterPro" id="IPR052891">
    <property type="entry name" value="DNA-3mA_glycosylase"/>
</dbReference>
<dbReference type="InterPro" id="IPR011257">
    <property type="entry name" value="DNA_glycosylase"/>
</dbReference>
<proteinExistence type="predicted"/>
<dbReference type="Gene3D" id="1.10.340.30">
    <property type="entry name" value="Hypothetical protein, domain 2"/>
    <property type="match status" value="1"/>
</dbReference>
<feature type="binding site" evidence="1">
    <location>
        <position position="177"/>
    </location>
    <ligand>
        <name>Zn(2+)</name>
        <dbReference type="ChEBI" id="CHEBI:29105"/>
    </ligand>
</feature>
<dbReference type="AlphaFoldDB" id="A0AAE3JLW0"/>
<dbReference type="Proteomes" id="UP001198163">
    <property type="component" value="Unassembled WGS sequence"/>
</dbReference>
<comment type="caution">
    <text evidence="2">The sequence shown here is derived from an EMBL/GenBank/DDBJ whole genome shotgun (WGS) entry which is preliminary data.</text>
</comment>
<dbReference type="PANTHER" id="PTHR30037">
    <property type="entry name" value="DNA-3-METHYLADENINE GLYCOSYLASE 1"/>
    <property type="match status" value="1"/>
</dbReference>
<protein>
    <submittedName>
        <fullName evidence="2">DNA-3-methyladenine glycosylase I</fullName>
    </submittedName>
</protein>
<reference evidence="2" key="1">
    <citation type="submission" date="2021-08" db="EMBL/GenBank/DDBJ databases">
        <title>Comparative analyses of Brucepasteria parasyntrophica and Teretinema zuelzerae.</title>
        <authorList>
            <person name="Song Y."/>
            <person name="Brune A."/>
        </authorList>
    </citation>
    <scope>NUCLEOTIDE SEQUENCE</scope>
    <source>
        <strain evidence="2">DSM 1903</strain>
    </source>
</reference>
<keyword evidence="1" id="KW-0479">Metal-binding</keyword>
<keyword evidence="3" id="KW-1185">Reference proteome</keyword>
<feature type="binding site" evidence="1">
    <location>
        <position position="181"/>
    </location>
    <ligand>
        <name>Zn(2+)</name>
        <dbReference type="ChEBI" id="CHEBI:29105"/>
    </ligand>
</feature>
<name>A0AAE3JLW0_9SPIR</name>
<dbReference type="GO" id="GO:0046872">
    <property type="term" value="F:metal ion binding"/>
    <property type="evidence" value="ECO:0007669"/>
    <property type="project" value="UniProtKB-KW"/>
</dbReference>
<feature type="binding site" evidence="1">
    <location>
        <position position="19"/>
    </location>
    <ligand>
        <name>Zn(2+)</name>
        <dbReference type="ChEBI" id="CHEBI:29105"/>
    </ligand>
</feature>
<evidence type="ECO:0000313" key="3">
    <source>
        <dbReference type="Proteomes" id="UP001198163"/>
    </source>
</evidence>
<sequence>METRCAWVPPNNEAYVLYHDRDWGVPVHDDRLLFEMLILEGAQAGLSWDTILKKRDNYRRAFFDFDIERCSKIDASDEEALLANPGIVRNRLKIGSVKTNALAVLKIREEFGSFDAYLWRFADCAPLQPAYRTIQEIPTTSELSDAISADLKKRGMKFVGSTIMQAYAQAVGLINAHTTDCFRYRPLSSP</sequence>
<gene>
    <name evidence="2" type="ORF">K7J14_10705</name>
</gene>
<accession>A0AAE3JLW0</accession>
<dbReference type="EMBL" id="JAINWA010000003">
    <property type="protein sequence ID" value="MCD1655169.1"/>
    <property type="molecule type" value="Genomic_DNA"/>
</dbReference>
<dbReference type="RefSeq" id="WP_230756019.1">
    <property type="nucleotide sequence ID" value="NZ_JAINWA010000003.1"/>
</dbReference>
<dbReference type="PANTHER" id="PTHR30037:SF4">
    <property type="entry name" value="DNA-3-METHYLADENINE GLYCOSYLASE I"/>
    <property type="match status" value="1"/>
</dbReference>
<evidence type="ECO:0000313" key="2">
    <source>
        <dbReference type="EMBL" id="MCD1655169.1"/>
    </source>
</evidence>
<dbReference type="GO" id="GO:0006284">
    <property type="term" value="P:base-excision repair"/>
    <property type="evidence" value="ECO:0007669"/>
    <property type="project" value="InterPro"/>
</dbReference>
<keyword evidence="1" id="KW-0862">Zinc</keyword>
<organism evidence="2 3">
    <name type="scientific">Teretinema zuelzerae</name>
    <dbReference type="NCBI Taxonomy" id="156"/>
    <lineage>
        <taxon>Bacteria</taxon>
        <taxon>Pseudomonadati</taxon>
        <taxon>Spirochaetota</taxon>
        <taxon>Spirochaetia</taxon>
        <taxon>Spirochaetales</taxon>
        <taxon>Treponemataceae</taxon>
        <taxon>Teretinema</taxon>
    </lineage>
</organism>
<feature type="binding site" evidence="1">
    <location>
        <position position="5"/>
    </location>
    <ligand>
        <name>Zn(2+)</name>
        <dbReference type="ChEBI" id="CHEBI:29105"/>
    </ligand>
</feature>